<protein>
    <submittedName>
        <fullName evidence="1">14097_t:CDS:1</fullName>
    </submittedName>
</protein>
<reference evidence="1" key="1">
    <citation type="submission" date="2021-06" db="EMBL/GenBank/DDBJ databases">
        <authorList>
            <person name="Kallberg Y."/>
            <person name="Tangrot J."/>
            <person name="Rosling A."/>
        </authorList>
    </citation>
    <scope>NUCLEOTIDE SEQUENCE</scope>
    <source>
        <strain evidence="1">MA461A</strain>
    </source>
</reference>
<evidence type="ECO:0000313" key="1">
    <source>
        <dbReference type="EMBL" id="CAG8833108.1"/>
    </source>
</evidence>
<organism evidence="1 2">
    <name type="scientific">Racocetra persica</name>
    <dbReference type="NCBI Taxonomy" id="160502"/>
    <lineage>
        <taxon>Eukaryota</taxon>
        <taxon>Fungi</taxon>
        <taxon>Fungi incertae sedis</taxon>
        <taxon>Mucoromycota</taxon>
        <taxon>Glomeromycotina</taxon>
        <taxon>Glomeromycetes</taxon>
        <taxon>Diversisporales</taxon>
        <taxon>Gigasporaceae</taxon>
        <taxon>Racocetra</taxon>
    </lineage>
</organism>
<evidence type="ECO:0000313" key="2">
    <source>
        <dbReference type="Proteomes" id="UP000789920"/>
    </source>
</evidence>
<name>A0ACA9SA14_9GLOM</name>
<comment type="caution">
    <text evidence="1">The sequence shown here is derived from an EMBL/GenBank/DDBJ whole genome shotgun (WGS) entry which is preliminary data.</text>
</comment>
<accession>A0ACA9SA14</accession>
<dbReference type="Proteomes" id="UP000789920">
    <property type="component" value="Unassembled WGS sequence"/>
</dbReference>
<keyword evidence="2" id="KW-1185">Reference proteome</keyword>
<proteinExistence type="predicted"/>
<feature type="non-terminal residue" evidence="1">
    <location>
        <position position="133"/>
    </location>
</feature>
<gene>
    <name evidence="1" type="ORF">RPERSI_LOCUS28707</name>
</gene>
<sequence length="133" mass="15464">KLDDYNEEDKEKINQVIAIRSIQIANTGINIVEGTDENNNLLNDYDKSQDHTLFETEDQTEISGPVVLQKLTMKNMHMLNFGSNLSVEEKQYIMNHLLNETSSVDILHMRLKPIQINNPKKARLFEEYLKDMI</sequence>
<dbReference type="EMBL" id="CAJVQC010105603">
    <property type="protein sequence ID" value="CAG8833108.1"/>
    <property type="molecule type" value="Genomic_DNA"/>
</dbReference>
<feature type="non-terminal residue" evidence="1">
    <location>
        <position position="1"/>
    </location>
</feature>